<dbReference type="RefSeq" id="WP_231742302.1">
    <property type="nucleotide sequence ID" value="NZ_CP151726.1"/>
</dbReference>
<protein>
    <submittedName>
        <fullName evidence="1">Uncharacterized protein</fullName>
    </submittedName>
</protein>
<dbReference type="AlphaFoldDB" id="A0A5C6AGI7"/>
<accession>A0A5C6AGI7</accession>
<sequence length="69" mass="7524">MSKHQKLNETLAGLGLLIRRAADRITGGVNRILFGVGNHGRAKLVGSVVEGYLRNELWVGSNQRVLELA</sequence>
<reference evidence="1 2" key="1">
    <citation type="submission" date="2019-02" db="EMBL/GenBank/DDBJ databases">
        <title>Deep-cultivation of Planctomycetes and their phenomic and genomic characterization uncovers novel biology.</title>
        <authorList>
            <person name="Wiegand S."/>
            <person name="Jogler M."/>
            <person name="Boedeker C."/>
            <person name="Pinto D."/>
            <person name="Vollmers J."/>
            <person name="Rivas-Marin E."/>
            <person name="Kohn T."/>
            <person name="Peeters S.H."/>
            <person name="Heuer A."/>
            <person name="Rast P."/>
            <person name="Oberbeckmann S."/>
            <person name="Bunk B."/>
            <person name="Jeske O."/>
            <person name="Meyerdierks A."/>
            <person name="Storesund J.E."/>
            <person name="Kallscheuer N."/>
            <person name="Luecker S."/>
            <person name="Lage O.M."/>
            <person name="Pohl T."/>
            <person name="Merkel B.J."/>
            <person name="Hornburger P."/>
            <person name="Mueller R.-W."/>
            <person name="Bruemmer F."/>
            <person name="Labrenz M."/>
            <person name="Spormann A.M."/>
            <person name="Op Den Camp H."/>
            <person name="Overmann J."/>
            <person name="Amann R."/>
            <person name="Jetten M.S.M."/>
            <person name="Mascher T."/>
            <person name="Medema M.H."/>
            <person name="Devos D.P."/>
            <person name="Kaster A.-K."/>
            <person name="Ovreas L."/>
            <person name="Rohde M."/>
            <person name="Galperin M.Y."/>
            <person name="Jogler C."/>
        </authorList>
    </citation>
    <scope>NUCLEOTIDE SEQUENCE [LARGE SCALE GENOMIC DNA]</scope>
    <source>
        <strain evidence="1 2">Pla52n</strain>
    </source>
</reference>
<proteinExistence type="predicted"/>
<dbReference type="EMBL" id="SJPN01000006">
    <property type="protein sequence ID" value="TWT98537.1"/>
    <property type="molecule type" value="Genomic_DNA"/>
</dbReference>
<evidence type="ECO:0000313" key="2">
    <source>
        <dbReference type="Proteomes" id="UP000320176"/>
    </source>
</evidence>
<gene>
    <name evidence="1" type="ORF">Pla52n_50530</name>
</gene>
<keyword evidence="2" id="KW-1185">Reference proteome</keyword>
<organism evidence="1 2">
    <name type="scientific">Stieleria varia</name>
    <dbReference type="NCBI Taxonomy" id="2528005"/>
    <lineage>
        <taxon>Bacteria</taxon>
        <taxon>Pseudomonadati</taxon>
        <taxon>Planctomycetota</taxon>
        <taxon>Planctomycetia</taxon>
        <taxon>Pirellulales</taxon>
        <taxon>Pirellulaceae</taxon>
        <taxon>Stieleria</taxon>
    </lineage>
</organism>
<evidence type="ECO:0000313" key="1">
    <source>
        <dbReference type="EMBL" id="TWT98537.1"/>
    </source>
</evidence>
<comment type="caution">
    <text evidence="1">The sequence shown here is derived from an EMBL/GenBank/DDBJ whole genome shotgun (WGS) entry which is preliminary data.</text>
</comment>
<name>A0A5C6AGI7_9BACT</name>
<dbReference type="Proteomes" id="UP000320176">
    <property type="component" value="Unassembled WGS sequence"/>
</dbReference>